<name>A0ABX1SEY9_9PSEU</name>
<gene>
    <name evidence="1" type="ORF">HF526_19480</name>
</gene>
<comment type="caution">
    <text evidence="1">The sequence shown here is derived from an EMBL/GenBank/DDBJ whole genome shotgun (WGS) entry which is preliminary data.</text>
</comment>
<proteinExistence type="predicted"/>
<organism evidence="1 2">
    <name type="scientific">Pseudonocardia acidicola</name>
    <dbReference type="NCBI Taxonomy" id="2724939"/>
    <lineage>
        <taxon>Bacteria</taxon>
        <taxon>Bacillati</taxon>
        <taxon>Actinomycetota</taxon>
        <taxon>Actinomycetes</taxon>
        <taxon>Pseudonocardiales</taxon>
        <taxon>Pseudonocardiaceae</taxon>
        <taxon>Pseudonocardia</taxon>
    </lineage>
</organism>
<evidence type="ECO:0000313" key="1">
    <source>
        <dbReference type="EMBL" id="NMH99479.1"/>
    </source>
</evidence>
<accession>A0ABX1SEY9</accession>
<dbReference type="RefSeq" id="WP_169382967.1">
    <property type="nucleotide sequence ID" value="NZ_JAAXLA010000037.1"/>
</dbReference>
<keyword evidence="2" id="KW-1185">Reference proteome</keyword>
<reference evidence="1 2" key="1">
    <citation type="submission" date="2020-04" db="EMBL/GenBank/DDBJ databases">
        <authorList>
            <person name="Klaysubun C."/>
            <person name="Duangmal K."/>
            <person name="Lipun K."/>
        </authorList>
    </citation>
    <scope>NUCLEOTIDE SEQUENCE [LARGE SCALE GENOMIC DNA]</scope>
    <source>
        <strain evidence="1 2">K10HN5</strain>
    </source>
</reference>
<sequence length="58" mass="6682">MTTGTARELRISFRQHDGEMLGRCWCGRTWTSAHPREMWDWLDDHEHAPACGGSHDAD</sequence>
<dbReference type="EMBL" id="JAAXLA010000037">
    <property type="protein sequence ID" value="NMH99479.1"/>
    <property type="molecule type" value="Genomic_DNA"/>
</dbReference>
<evidence type="ECO:0000313" key="2">
    <source>
        <dbReference type="Proteomes" id="UP000820669"/>
    </source>
</evidence>
<dbReference type="Proteomes" id="UP000820669">
    <property type="component" value="Unassembled WGS sequence"/>
</dbReference>
<protein>
    <submittedName>
        <fullName evidence="1">Uncharacterized protein</fullName>
    </submittedName>
</protein>